<dbReference type="Pfam" id="PF07683">
    <property type="entry name" value="CobW_C"/>
    <property type="match status" value="1"/>
</dbReference>
<dbReference type="PANTHER" id="PTHR43603:SF1">
    <property type="entry name" value="ZINC-REGULATED GTPASE METALLOPROTEIN ACTIVATOR 1"/>
    <property type="match status" value="1"/>
</dbReference>
<dbReference type="EMBL" id="JANAFB010000008">
    <property type="protein sequence ID" value="MCP3425384.1"/>
    <property type="molecule type" value="Genomic_DNA"/>
</dbReference>
<gene>
    <name evidence="2" type="ORF">NBM05_04965</name>
</gene>
<dbReference type="PANTHER" id="PTHR43603">
    <property type="entry name" value="COBW DOMAIN-CONTAINING PROTEIN DDB_G0274527"/>
    <property type="match status" value="1"/>
</dbReference>
<dbReference type="InterPro" id="IPR011629">
    <property type="entry name" value="CobW-like_C"/>
</dbReference>
<comment type="caution">
    <text evidence="2">The sequence shown here is derived from an EMBL/GenBank/DDBJ whole genome shotgun (WGS) entry which is preliminary data.</text>
</comment>
<dbReference type="RefSeq" id="WP_254165558.1">
    <property type="nucleotide sequence ID" value="NZ_JANAFB010000008.1"/>
</dbReference>
<dbReference type="AlphaFoldDB" id="A0A9X2H955"/>
<proteinExistence type="predicted"/>
<organism evidence="2 3">
    <name type="scientific">Rothia santali</name>
    <dbReference type="NCBI Taxonomy" id="2949643"/>
    <lineage>
        <taxon>Bacteria</taxon>
        <taxon>Bacillati</taxon>
        <taxon>Actinomycetota</taxon>
        <taxon>Actinomycetes</taxon>
        <taxon>Micrococcales</taxon>
        <taxon>Micrococcaceae</taxon>
        <taxon>Rothia</taxon>
    </lineage>
</organism>
<dbReference type="InterPro" id="IPR027417">
    <property type="entry name" value="P-loop_NTPase"/>
</dbReference>
<feature type="domain" description="CobW C-terminal" evidence="1">
    <location>
        <begin position="216"/>
        <end position="321"/>
    </location>
</feature>
<dbReference type="SMART" id="SM00833">
    <property type="entry name" value="CobW_C"/>
    <property type="match status" value="1"/>
</dbReference>
<reference evidence="2" key="1">
    <citation type="submission" date="2022-06" db="EMBL/GenBank/DDBJ databases">
        <title>Rothia sp. isolated from sandalwood seedling.</title>
        <authorList>
            <person name="Tuikhar N."/>
            <person name="Kirdat K."/>
            <person name="Thorat V."/>
            <person name="Swetha P."/>
            <person name="Padma S."/>
            <person name="Sundararaj R."/>
            <person name="Yadav A."/>
        </authorList>
    </citation>
    <scope>NUCLEOTIDE SEQUENCE</scope>
    <source>
        <strain evidence="2">AR01</strain>
    </source>
</reference>
<dbReference type="Gene3D" id="3.40.50.300">
    <property type="entry name" value="P-loop containing nucleotide triphosphate hydrolases"/>
    <property type="match status" value="1"/>
</dbReference>
<protein>
    <submittedName>
        <fullName evidence="2">GTP-binding protein</fullName>
    </submittedName>
</protein>
<sequence>MDPVDVVAVVGACAPERRRHAAEAARAAGRDLFPAARLSMAADPVEEALALAPWAGPRGAVVEYPLRAPVDEVIGSLLDPEGQCRLTDVVCLVDAAHLVADLDDDAPVRHVATAGGRRFWDETPRGLLVAEQVELASTVVLADWERLATADLSTVMALVSHLNPAARLRLDRPGLDAAAPGGDPAPGREYAARQTGVGWIALLNGTHSPAMRDPRVSSLRYEQVRPFHPGRLAALLDGPLEAGEFGTVLRSCGFCRLATRPGVTARWSHAGRAISLEPVARDVAPGLGDEDAEVLAVGQELGITGLDLDAAGLVAALDAAALTDAELLAGGAAWAALPDPFPAWAGVGDRAD</sequence>
<evidence type="ECO:0000259" key="1">
    <source>
        <dbReference type="SMART" id="SM00833"/>
    </source>
</evidence>
<accession>A0A9X2H955</accession>
<dbReference type="InterPro" id="IPR051927">
    <property type="entry name" value="Zn_Chap_cDPG_Synth"/>
</dbReference>
<keyword evidence="3" id="KW-1185">Reference proteome</keyword>
<dbReference type="Proteomes" id="UP001139502">
    <property type="component" value="Unassembled WGS sequence"/>
</dbReference>
<evidence type="ECO:0000313" key="3">
    <source>
        <dbReference type="Proteomes" id="UP001139502"/>
    </source>
</evidence>
<name>A0A9X2H955_9MICC</name>
<evidence type="ECO:0000313" key="2">
    <source>
        <dbReference type="EMBL" id="MCP3425384.1"/>
    </source>
</evidence>